<comment type="caution">
    <text evidence="2">The sequence shown here is derived from an EMBL/GenBank/DDBJ whole genome shotgun (WGS) entry which is preliminary data.</text>
</comment>
<dbReference type="SUPFAM" id="SSF46785">
    <property type="entry name" value="Winged helix' DNA-binding domain"/>
    <property type="match status" value="1"/>
</dbReference>
<reference evidence="2 3" key="1">
    <citation type="submission" date="2019-03" db="EMBL/GenBank/DDBJ databases">
        <title>Genomics of glacier-inhabiting Cryobacterium strains.</title>
        <authorList>
            <person name="Liu Q."/>
            <person name="Xin Y.-H."/>
        </authorList>
    </citation>
    <scope>NUCLEOTIDE SEQUENCE [LARGE SCALE GENOMIC DNA]</scope>
    <source>
        <strain evidence="2 3">Sr54</strain>
    </source>
</reference>
<dbReference type="PANTHER" id="PTHR37318">
    <property type="entry name" value="BSL7504 PROTEIN"/>
    <property type="match status" value="1"/>
</dbReference>
<gene>
    <name evidence="2" type="ORF">E3T51_01560</name>
</gene>
<feature type="domain" description="Winged helix DNA-binding" evidence="1">
    <location>
        <begin position="5"/>
        <end position="83"/>
    </location>
</feature>
<dbReference type="AlphaFoldDB" id="A0A4R9BV02"/>
<evidence type="ECO:0000259" key="1">
    <source>
        <dbReference type="Pfam" id="PF13601"/>
    </source>
</evidence>
<accession>A0A4R9BV02</accession>
<dbReference type="InterPro" id="IPR036388">
    <property type="entry name" value="WH-like_DNA-bd_sf"/>
</dbReference>
<dbReference type="CDD" id="cd00090">
    <property type="entry name" value="HTH_ARSR"/>
    <property type="match status" value="1"/>
</dbReference>
<keyword evidence="3" id="KW-1185">Reference proteome</keyword>
<dbReference type="Pfam" id="PF13601">
    <property type="entry name" value="HTH_34"/>
    <property type="match status" value="1"/>
</dbReference>
<proteinExistence type="predicted"/>
<dbReference type="Gene3D" id="1.10.10.10">
    <property type="entry name" value="Winged helix-like DNA-binding domain superfamily/Winged helix DNA-binding domain"/>
    <property type="match status" value="1"/>
</dbReference>
<dbReference type="InterPro" id="IPR027395">
    <property type="entry name" value="WH_DNA-bd_dom"/>
</dbReference>
<evidence type="ECO:0000313" key="2">
    <source>
        <dbReference type="EMBL" id="TFD91513.1"/>
    </source>
</evidence>
<evidence type="ECO:0000313" key="3">
    <source>
        <dbReference type="Proteomes" id="UP000297626"/>
    </source>
</evidence>
<dbReference type="InterPro" id="IPR011991">
    <property type="entry name" value="ArsR-like_HTH"/>
</dbReference>
<dbReference type="EMBL" id="SOHN01000003">
    <property type="protein sequence ID" value="TFD91513.1"/>
    <property type="molecule type" value="Genomic_DNA"/>
</dbReference>
<sequence length="91" mass="10107">MHGAVRLRVCAMLHRLGTTEFRLLRESLEVSDPTLSKHLRILEAAGYVDIIKGIVDSRPRTRVQLTESGRGAFRGHVAFLRTITGAINAEP</sequence>
<name>A0A4R9BV02_9MICO</name>
<dbReference type="Proteomes" id="UP000297626">
    <property type="component" value="Unassembled WGS sequence"/>
</dbReference>
<protein>
    <submittedName>
        <fullName evidence="2">ArsR family transcriptional regulator</fullName>
    </submittedName>
</protein>
<dbReference type="InterPro" id="IPR036390">
    <property type="entry name" value="WH_DNA-bd_sf"/>
</dbReference>
<organism evidence="2 3">
    <name type="scientific">Cryobacterium serini</name>
    <dbReference type="NCBI Taxonomy" id="1259201"/>
    <lineage>
        <taxon>Bacteria</taxon>
        <taxon>Bacillati</taxon>
        <taxon>Actinomycetota</taxon>
        <taxon>Actinomycetes</taxon>
        <taxon>Micrococcales</taxon>
        <taxon>Microbacteriaceae</taxon>
        <taxon>Cryobacterium</taxon>
    </lineage>
</organism>
<dbReference type="PANTHER" id="PTHR37318:SF1">
    <property type="entry name" value="BSL7504 PROTEIN"/>
    <property type="match status" value="1"/>
</dbReference>